<gene>
    <name evidence="3" type="ORF">J7I42_19555</name>
</gene>
<dbReference type="InterPro" id="IPR036116">
    <property type="entry name" value="FN3_sf"/>
</dbReference>
<dbReference type="SUPFAM" id="SSF89372">
    <property type="entry name" value="Fucose-specific lectin"/>
    <property type="match status" value="1"/>
</dbReference>
<dbReference type="PANTHER" id="PTHR43118">
    <property type="entry name" value="RHAMNOGALACTURONAN LYASE (EUROFUNG)"/>
    <property type="match status" value="1"/>
</dbReference>
<name>A0ABS3YX71_9BACT</name>
<evidence type="ECO:0000313" key="3">
    <source>
        <dbReference type="EMBL" id="MBO9202493.1"/>
    </source>
</evidence>
<evidence type="ECO:0000256" key="1">
    <source>
        <dbReference type="SAM" id="MobiDB-lite"/>
    </source>
</evidence>
<dbReference type="NCBIfam" id="TIGR04183">
    <property type="entry name" value="Por_Secre_tail"/>
    <property type="match status" value="1"/>
</dbReference>
<feature type="domain" description="Fibronectin type-III" evidence="2">
    <location>
        <begin position="427"/>
        <end position="529"/>
    </location>
</feature>
<dbReference type="InterPro" id="IPR003961">
    <property type="entry name" value="FN3_dom"/>
</dbReference>
<dbReference type="Gene3D" id="2.60.40.10">
    <property type="entry name" value="Immunoglobulins"/>
    <property type="match status" value="3"/>
</dbReference>
<dbReference type="InterPro" id="IPR013783">
    <property type="entry name" value="Ig-like_fold"/>
</dbReference>
<keyword evidence="4" id="KW-1185">Reference proteome</keyword>
<dbReference type="RefSeq" id="WP_209140538.1">
    <property type="nucleotide sequence ID" value="NZ_JAGHKO010000004.1"/>
</dbReference>
<dbReference type="Proteomes" id="UP000677244">
    <property type="component" value="Unassembled WGS sequence"/>
</dbReference>
<dbReference type="Pfam" id="PF18962">
    <property type="entry name" value="Por_Secre_tail"/>
    <property type="match status" value="1"/>
</dbReference>
<dbReference type="SUPFAM" id="SSF69318">
    <property type="entry name" value="Integrin alpha N-terminal domain"/>
    <property type="match status" value="1"/>
</dbReference>
<dbReference type="InterPro" id="IPR028994">
    <property type="entry name" value="Integrin_alpha_N"/>
</dbReference>
<dbReference type="PANTHER" id="PTHR43118:SF1">
    <property type="entry name" value="RHAMNOGALACTURONAN LYASE (EUROFUNG)"/>
    <property type="match status" value="1"/>
</dbReference>
<dbReference type="InterPro" id="IPR034641">
    <property type="entry name" value="RGL11"/>
</dbReference>
<dbReference type="CDD" id="cd00063">
    <property type="entry name" value="FN3"/>
    <property type="match status" value="1"/>
</dbReference>
<evidence type="ECO:0000259" key="2">
    <source>
        <dbReference type="PROSITE" id="PS50853"/>
    </source>
</evidence>
<protein>
    <submittedName>
        <fullName evidence="3">T9SS type A sorting domain-containing protein</fullName>
    </submittedName>
</protein>
<accession>A0ABS3YX71</accession>
<feature type="region of interest" description="Disordered" evidence="1">
    <location>
        <begin position="1290"/>
        <end position="1310"/>
    </location>
</feature>
<dbReference type="InterPro" id="IPR049366">
    <property type="entry name" value="RGL11_C"/>
</dbReference>
<reference evidence="3 4" key="1">
    <citation type="submission" date="2021-03" db="EMBL/GenBank/DDBJ databases">
        <title>Assistant Professor.</title>
        <authorList>
            <person name="Huq M.A."/>
        </authorList>
    </citation>
    <scope>NUCLEOTIDE SEQUENCE [LARGE SCALE GENOMIC DNA]</scope>
    <source>
        <strain evidence="3 4">MAH-29</strain>
    </source>
</reference>
<dbReference type="Pfam" id="PF21348">
    <property type="entry name" value="RGL11_C"/>
    <property type="match status" value="1"/>
</dbReference>
<sequence length="1392" mass="149651">MKKMTCLLWMPIHTGKACPKKAAPFRTPRSGNVFLPFFMVILLLLLAGVSHAQQWQVLGNEQAVTAAASSYTTIVLVSEGGADVPYVAFTESGVGKVKKQQSDGSWAQVGNNLSTGSTSYTRIYTDHAGALYVTYMDRAAGNRLAIKRYNAATDTWQPLGDNSANLYVSAGSVNNGVSQYSSTPRSSLVFDSNHMPYIAFGDNGNLVPFVKKFDNGAWVTVGDSSVSSAGKAVAMSLVIDENEVLWLAYCSLASNTATTGSLALYKYNGSAWTAVTAAISGIRHTSMALNAAGNLTIAYFNTGNSNKATIITYDKSVGTWSSSTALSGRDAPGISLIRDNSGNLYCSFIDAVSSTAVSAARVFKLFTGSTTWKELKDPAVATGIDQPVGNLGMAVGSDTASASIVYTKTSTAGFSTPVVRKFIPPPPPVTLTTTLVSNITTNSATGGGFISSDGGSPLTERGLVYSLSINPTIADNKVVAASADTGTYSVTLSNLTPATAYYVRAYAINAGGTYYGNNVRLSSRAMADAVVNTPKQMEYLTRAVVAMRRDVNTVYVGWRLLGTDPAGIAFNLYRDSIKVNAIPITNSTNYVDSIATNGTYFVRPVLNGVEGVQTETVPVWANNQLHIPLQIPPGGTTVDGVAYTYTANDCSVGDVDGDGVYEIFLKWDPTRLNHNSGGYSGEQIIDCYKLDGTRLWRINLGKNINAGPHFTQFMVYDFDGDGKAEMICKTADGTMDGAGVVIGDPLVDYRNAAGWVDKGPEFLTVFNGLTGKAMATINYEPARGAYTDWGDGYGNRAERYINAVAYLDGARPSVIIGRGYYNKLVRAAYDWRNGQLTLRWKFDSKDSTDAANNAYSGQGNHQMTIGDVDGDGKDEVISGSCAIDDDGTRLWTNRNGHGDALHMTDMDPDRPGQEIWICQENPNEYAPYGLRFNDAGTGETIFGIPTGSDDVGRALAADLDSAHRGYELWGSSGSGLYNVKGELISTKRPTYNHAVWWDGDLARELLDGNVLDKWRPDLNGSARLFTIYQAAPVTGNNDTKKNPCLTADLFGDWREEILLRYSDNTQLVLFTTNIPTNHRIYTLMHDPQYRTAVAWQNSGYNQPPHPSFFLGYDMQTPPMPNIELAKQEQTITFDTLGIKAYGHADFDPGAIATSGLKVEYVSSNAAVAAIVNGKVHLTGTGTTDIIAVQPGDNRYKAAIPQMQTLTVNDSTPPSQPQALTTVKALHEKVQLIWLASTDDIGVAGYYIYRDGIPLNTGPVSGTSFITDAPAGPIVYTYTVIAVDAAGNRSPESAPARFTNSNGHGGGNTSQEVLKIFPNPSDGNFKLRLNSQETGLVTIIISNTAGNVIQQLTDRKQGNLYQKEIRLKCPSKGMYLVQVVVGTFTQTAIVIIK</sequence>
<dbReference type="Pfam" id="PF18370">
    <property type="entry name" value="RGI_lyase"/>
    <property type="match status" value="1"/>
</dbReference>
<dbReference type="SUPFAM" id="SSF49265">
    <property type="entry name" value="Fibronectin type III"/>
    <property type="match status" value="2"/>
</dbReference>
<dbReference type="InterPro" id="IPR026444">
    <property type="entry name" value="Secre_tail"/>
</dbReference>
<comment type="caution">
    <text evidence="3">The sequence shown here is derived from an EMBL/GenBank/DDBJ whole genome shotgun (WGS) entry which is preliminary data.</text>
</comment>
<dbReference type="EMBL" id="JAGHKO010000004">
    <property type="protein sequence ID" value="MBO9202493.1"/>
    <property type="molecule type" value="Genomic_DNA"/>
</dbReference>
<dbReference type="CDD" id="cd10318">
    <property type="entry name" value="RGL11"/>
    <property type="match status" value="1"/>
</dbReference>
<dbReference type="InterPro" id="IPR041624">
    <property type="entry name" value="RGI_lyase"/>
</dbReference>
<organism evidence="3 4">
    <name type="scientific">Niastella soli</name>
    <dbReference type="NCBI Taxonomy" id="2821487"/>
    <lineage>
        <taxon>Bacteria</taxon>
        <taxon>Pseudomonadati</taxon>
        <taxon>Bacteroidota</taxon>
        <taxon>Chitinophagia</taxon>
        <taxon>Chitinophagales</taxon>
        <taxon>Chitinophagaceae</taxon>
        <taxon>Niastella</taxon>
    </lineage>
</organism>
<evidence type="ECO:0000313" key="4">
    <source>
        <dbReference type="Proteomes" id="UP000677244"/>
    </source>
</evidence>
<proteinExistence type="predicted"/>
<dbReference type="PROSITE" id="PS50853">
    <property type="entry name" value="FN3"/>
    <property type="match status" value="1"/>
</dbReference>